<dbReference type="SUPFAM" id="SSF57424">
    <property type="entry name" value="LDL receptor-like module"/>
    <property type="match status" value="5"/>
</dbReference>
<gene>
    <name evidence="8" type="ORF">QR680_006537</name>
</gene>
<feature type="disulfide bond" evidence="3">
    <location>
        <begin position="918"/>
        <end position="933"/>
    </location>
</feature>
<dbReference type="InterPro" id="IPR022742">
    <property type="entry name" value="Hydrolase_4"/>
</dbReference>
<keyword evidence="2 3" id="KW-1015">Disulfide bond</keyword>
<dbReference type="CDD" id="cd00112">
    <property type="entry name" value="LDLa"/>
    <property type="match status" value="4"/>
</dbReference>
<dbReference type="Gene3D" id="3.40.50.1820">
    <property type="entry name" value="alpha/beta hydrolase"/>
    <property type="match status" value="1"/>
</dbReference>
<dbReference type="PANTHER" id="PTHR12277:SF56">
    <property type="entry name" value="AB HYDROLASE-1 DOMAIN-CONTAINING PROTEIN"/>
    <property type="match status" value="1"/>
</dbReference>
<evidence type="ECO:0000313" key="9">
    <source>
        <dbReference type="Proteomes" id="UP001175271"/>
    </source>
</evidence>
<evidence type="ECO:0000313" key="8">
    <source>
        <dbReference type="EMBL" id="KAK0413009.1"/>
    </source>
</evidence>
<evidence type="ECO:0000259" key="6">
    <source>
        <dbReference type="Pfam" id="PF12146"/>
    </source>
</evidence>
<evidence type="ECO:0000256" key="1">
    <source>
        <dbReference type="ARBA" id="ARBA00022884"/>
    </source>
</evidence>
<evidence type="ECO:0008006" key="10">
    <source>
        <dbReference type="Google" id="ProtNLM"/>
    </source>
</evidence>
<dbReference type="InterPro" id="IPR035979">
    <property type="entry name" value="RBD_domain_sf"/>
</dbReference>
<dbReference type="SMART" id="SM00192">
    <property type="entry name" value="LDLa"/>
    <property type="match status" value="5"/>
</dbReference>
<feature type="region of interest" description="Disordered" evidence="4">
    <location>
        <begin position="627"/>
        <end position="655"/>
    </location>
</feature>
<dbReference type="Pfam" id="PF12146">
    <property type="entry name" value="Hydrolase_4"/>
    <property type="match status" value="1"/>
</dbReference>
<sequence length="1015" mass="112519">MDSYGDVIVVKSGISRRHSIRAAELVDAFGDCLRTDGSDCSFGSNWDPSLIMRTLPEVSRRTMRGNVELNDDDSSSQNLIPIVEVLPTQQGSVPPRKKWELRCTLQSFLAFMKASGESISEIVLWTGKVIYVLCPPIPAMMIHKVSFQPPSKGKFYFLLPTEELIPGIKPKKRLIRLEQYDTSIRRVSFVFPYLGRNSEEPDYPTSREQIRRLKTHIFLSTSGNRLVGVEIVCARSMVVGKRSPKILLFAQPNSSDIGACMMTDPNLVDISDFLNCDVFAFDYSGFGMSDGSPSEMNVYNDIESAFVFLQNSFGYAPEDIIPLGFSMGTASSIHLAAIFPRISAMILIAPFTSVIRVIARSPTIERTPQIDKFRSVDKVGRVEARTLVCHGTKDFIVPINHGQLIYSKLRNATEPLWVKEATHQGIYCNRTLWNRVHDFINEEMELRILTASVTKMNVDKSQDQLVAENKKKNKAGNGTGKFNRGPKYQPGEGQAKFTNKQKPNRGGCANVTRRVDNRFVKVNISNLSYTVKTIDLQELFAPYKPSKVNVHFDETGRSLHTGDAILHHGDAKRMVNDFRGIALDGRDLKMVIVDDRATVQVAPSIQRQLTALRKQVQQIVKRSSGAIVKKSGKKNGRKRKKKPDSEKKQQQTKEELDRELDEYILLKGAVGMSEESTKPVINVERGEDQEEAADCHLGIPNFVLVLIALGIILLLLALLPFVALLMSSDGRSAAPRWGKQVEDSTDVSRNIVQRWPVHFNVRPLNEDAVLPPNVTKCANFGFQCMGTPAQYVGSHERCDGVPHCSDESDEYRCTTCQTGVSCDLNGKKKKCLRSTSLCDGVQDCTDGSDEAEELCKSRQCKEGEYRCSMGGRCINNSLVCDGESHCPLGEDESSCSSCVGGALFCKPSQKCIPKWNICDGNPDCPDRSDETGCTCASCSGVGKVLCQSAEGGYCINDALLCDGHSDCPNGEDERGCPEQGRRCSNATESDLVYCASKARRAYLAETVMKNRLVLQ</sequence>
<dbReference type="AlphaFoldDB" id="A0AA39HXD2"/>
<dbReference type="EMBL" id="JAUCMV010000003">
    <property type="protein sequence ID" value="KAK0413009.1"/>
    <property type="molecule type" value="Genomic_DNA"/>
</dbReference>
<dbReference type="Gene3D" id="3.30.70.330">
    <property type="match status" value="1"/>
</dbReference>
<name>A0AA39HXD2_9BILA</name>
<dbReference type="InterPro" id="IPR029058">
    <property type="entry name" value="AB_hydrolase_fold"/>
</dbReference>
<feature type="compositionally biased region" description="Basic residues" evidence="4">
    <location>
        <begin position="630"/>
        <end position="642"/>
    </location>
</feature>
<keyword evidence="5" id="KW-0812">Transmembrane</keyword>
<evidence type="ECO:0000256" key="5">
    <source>
        <dbReference type="SAM" id="Phobius"/>
    </source>
</evidence>
<reference evidence="8" key="1">
    <citation type="submission" date="2023-06" db="EMBL/GenBank/DDBJ databases">
        <title>Genomic analysis of the entomopathogenic nematode Steinernema hermaphroditum.</title>
        <authorList>
            <person name="Schwarz E.M."/>
            <person name="Heppert J.K."/>
            <person name="Baniya A."/>
            <person name="Schwartz H.T."/>
            <person name="Tan C.-H."/>
            <person name="Antoshechkin I."/>
            <person name="Sternberg P.W."/>
            <person name="Goodrich-Blair H."/>
            <person name="Dillman A.R."/>
        </authorList>
    </citation>
    <scope>NUCLEOTIDE SEQUENCE</scope>
    <source>
        <strain evidence="8">PS9179</strain>
        <tissue evidence="8">Whole animal</tissue>
    </source>
</reference>
<dbReference type="InterPro" id="IPR023415">
    <property type="entry name" value="LDLR_class-A_CS"/>
</dbReference>
<dbReference type="SUPFAM" id="SSF53474">
    <property type="entry name" value="alpha/beta-Hydrolases"/>
    <property type="match status" value="1"/>
</dbReference>
<dbReference type="Pfam" id="PF13865">
    <property type="entry name" value="FoP_duplication"/>
    <property type="match status" value="1"/>
</dbReference>
<feature type="compositionally biased region" description="Basic and acidic residues" evidence="4">
    <location>
        <begin position="643"/>
        <end position="655"/>
    </location>
</feature>
<comment type="caution">
    <text evidence="3">Lacks conserved residue(s) required for the propagation of feature annotation.</text>
</comment>
<dbReference type="GO" id="GO:0010008">
    <property type="term" value="C:endosome membrane"/>
    <property type="evidence" value="ECO:0007669"/>
    <property type="project" value="TreeGrafter"/>
</dbReference>
<evidence type="ECO:0000256" key="4">
    <source>
        <dbReference type="SAM" id="MobiDB-lite"/>
    </source>
</evidence>
<comment type="caution">
    <text evidence="8">The sequence shown here is derived from an EMBL/GenBank/DDBJ whole genome shotgun (WGS) entry which is preliminary data.</text>
</comment>
<dbReference type="InterPro" id="IPR002172">
    <property type="entry name" value="LDrepeatLR_classA_rpt"/>
</dbReference>
<dbReference type="Proteomes" id="UP001175271">
    <property type="component" value="Unassembled WGS sequence"/>
</dbReference>
<feature type="domain" description="Serine aminopeptidase S33" evidence="6">
    <location>
        <begin position="276"/>
        <end position="354"/>
    </location>
</feature>
<dbReference type="Pfam" id="PF00057">
    <property type="entry name" value="Ldl_recept_a"/>
    <property type="match status" value="3"/>
</dbReference>
<feature type="region of interest" description="Disordered" evidence="4">
    <location>
        <begin position="468"/>
        <end position="509"/>
    </location>
</feature>
<protein>
    <recommendedName>
        <fullName evidence="10">RRM domain-containing protein</fullName>
    </recommendedName>
</protein>
<proteinExistence type="predicted"/>
<keyword evidence="5" id="KW-1133">Transmembrane helix</keyword>
<dbReference type="InterPro" id="IPR012677">
    <property type="entry name" value="Nucleotide-bd_a/b_plait_sf"/>
</dbReference>
<dbReference type="GO" id="GO:0008474">
    <property type="term" value="F:palmitoyl-(protein) hydrolase activity"/>
    <property type="evidence" value="ECO:0007669"/>
    <property type="project" value="TreeGrafter"/>
</dbReference>
<dbReference type="GO" id="GO:0005886">
    <property type="term" value="C:plasma membrane"/>
    <property type="evidence" value="ECO:0007669"/>
    <property type="project" value="TreeGrafter"/>
</dbReference>
<dbReference type="InterPro" id="IPR025715">
    <property type="entry name" value="FoP_C"/>
</dbReference>
<evidence type="ECO:0000259" key="7">
    <source>
        <dbReference type="Pfam" id="PF13865"/>
    </source>
</evidence>
<dbReference type="Gene3D" id="4.10.400.10">
    <property type="entry name" value="Low-density Lipoprotein Receptor"/>
    <property type="match status" value="5"/>
</dbReference>
<feature type="disulfide bond" evidence="3">
    <location>
        <begin position="961"/>
        <end position="976"/>
    </location>
</feature>
<dbReference type="PANTHER" id="PTHR12277">
    <property type="entry name" value="ALPHA/BETA HYDROLASE DOMAIN-CONTAINING PROTEIN"/>
    <property type="match status" value="1"/>
</dbReference>
<feature type="transmembrane region" description="Helical" evidence="5">
    <location>
        <begin position="702"/>
        <end position="726"/>
    </location>
</feature>
<feature type="domain" description="Chromatin target of PRMT1 protein C-terminal" evidence="7">
    <location>
        <begin position="622"/>
        <end position="665"/>
    </location>
</feature>
<keyword evidence="1" id="KW-0694">RNA-binding</keyword>
<dbReference type="PROSITE" id="PS50068">
    <property type="entry name" value="LDLRA_2"/>
    <property type="match status" value="4"/>
</dbReference>
<accession>A0AA39HXD2</accession>
<keyword evidence="5" id="KW-0472">Membrane</keyword>
<keyword evidence="9" id="KW-1185">Reference proteome</keyword>
<dbReference type="PROSITE" id="PS01209">
    <property type="entry name" value="LDLRA_1"/>
    <property type="match status" value="1"/>
</dbReference>
<evidence type="ECO:0000256" key="2">
    <source>
        <dbReference type="ARBA" id="ARBA00023157"/>
    </source>
</evidence>
<organism evidence="8 9">
    <name type="scientific">Steinernema hermaphroditum</name>
    <dbReference type="NCBI Taxonomy" id="289476"/>
    <lineage>
        <taxon>Eukaryota</taxon>
        <taxon>Metazoa</taxon>
        <taxon>Ecdysozoa</taxon>
        <taxon>Nematoda</taxon>
        <taxon>Chromadorea</taxon>
        <taxon>Rhabditida</taxon>
        <taxon>Tylenchina</taxon>
        <taxon>Panagrolaimomorpha</taxon>
        <taxon>Strongyloidoidea</taxon>
        <taxon>Steinernematidae</taxon>
        <taxon>Steinernema</taxon>
    </lineage>
</organism>
<feature type="disulfide bond" evidence="3">
    <location>
        <begin position="880"/>
        <end position="895"/>
    </location>
</feature>
<evidence type="ECO:0000256" key="3">
    <source>
        <dbReference type="PROSITE-ProRule" id="PRU00124"/>
    </source>
</evidence>
<dbReference type="PRINTS" id="PR00261">
    <property type="entry name" value="LDLRECEPTOR"/>
</dbReference>
<dbReference type="InterPro" id="IPR036055">
    <property type="entry name" value="LDL_receptor-like_sf"/>
</dbReference>
<dbReference type="GO" id="GO:0003723">
    <property type="term" value="F:RNA binding"/>
    <property type="evidence" value="ECO:0007669"/>
    <property type="project" value="UniProtKB-KW"/>
</dbReference>
<dbReference type="SUPFAM" id="SSF54928">
    <property type="entry name" value="RNA-binding domain, RBD"/>
    <property type="match status" value="1"/>
</dbReference>